<gene>
    <name evidence="2" type="ORF">H6G24_21895</name>
</gene>
<keyword evidence="3" id="KW-1185">Reference proteome</keyword>
<dbReference type="Proteomes" id="UP000658514">
    <property type="component" value="Unassembled WGS sequence"/>
</dbReference>
<organism evidence="2 3">
    <name type="scientific">Calothrix parietina FACHB-288</name>
    <dbReference type="NCBI Taxonomy" id="2692896"/>
    <lineage>
        <taxon>Bacteria</taxon>
        <taxon>Bacillati</taxon>
        <taxon>Cyanobacteriota</taxon>
        <taxon>Cyanophyceae</taxon>
        <taxon>Nostocales</taxon>
        <taxon>Calotrichaceae</taxon>
        <taxon>Calothrix</taxon>
    </lineage>
</organism>
<sequence length="159" mass="17570">MQKTANLFFRDSLKQMFSRTLSYSAIATTGLIASVLIFSTKANAQSPSPVNSNEINSYAQAVLAMEPARQQAFDDIKKLMGGREIPQIVCNDPKSISALPKKAQGIAVNYCKHSQKIVEDNNLTIERFNQITVDIQKDENLKRQVSNALIRLQKASAAP</sequence>
<evidence type="ECO:0000259" key="1">
    <source>
        <dbReference type="Pfam" id="PF13767"/>
    </source>
</evidence>
<dbReference type="InterPro" id="IPR025433">
    <property type="entry name" value="DUF4168"/>
</dbReference>
<evidence type="ECO:0000313" key="3">
    <source>
        <dbReference type="Proteomes" id="UP000658514"/>
    </source>
</evidence>
<reference evidence="2 3" key="1">
    <citation type="journal article" date="2020" name="ISME J.">
        <title>Comparative genomics reveals insights into cyanobacterial evolution and habitat adaptation.</title>
        <authorList>
            <person name="Chen M.Y."/>
            <person name="Teng W.K."/>
            <person name="Zhao L."/>
            <person name="Hu C.X."/>
            <person name="Zhou Y.K."/>
            <person name="Han B.P."/>
            <person name="Song L.R."/>
            <person name="Shu W.S."/>
        </authorList>
    </citation>
    <scope>NUCLEOTIDE SEQUENCE [LARGE SCALE GENOMIC DNA]</scope>
    <source>
        <strain evidence="2 3">FACHB-288</strain>
    </source>
</reference>
<proteinExistence type="predicted"/>
<protein>
    <submittedName>
        <fullName evidence="2">DUF4168 domain-containing protein</fullName>
    </submittedName>
</protein>
<name>A0ABR8AHU9_9CYAN</name>
<feature type="domain" description="DUF4168" evidence="1">
    <location>
        <begin position="52"/>
        <end position="145"/>
    </location>
</feature>
<dbReference type="Pfam" id="PF13767">
    <property type="entry name" value="DUF4168"/>
    <property type="match status" value="1"/>
</dbReference>
<accession>A0ABR8AHU9</accession>
<comment type="caution">
    <text evidence="2">The sequence shown here is derived from an EMBL/GenBank/DDBJ whole genome shotgun (WGS) entry which is preliminary data.</text>
</comment>
<dbReference type="EMBL" id="JACJQH010000036">
    <property type="protein sequence ID" value="MBD2198127.1"/>
    <property type="molecule type" value="Genomic_DNA"/>
</dbReference>
<evidence type="ECO:0000313" key="2">
    <source>
        <dbReference type="EMBL" id="MBD2198127.1"/>
    </source>
</evidence>